<proteinExistence type="predicted"/>
<name>A0A382Y8B2_9ZZZZ</name>
<organism evidence="1">
    <name type="scientific">marine metagenome</name>
    <dbReference type="NCBI Taxonomy" id="408172"/>
    <lineage>
        <taxon>unclassified sequences</taxon>
        <taxon>metagenomes</taxon>
        <taxon>ecological metagenomes</taxon>
    </lineage>
</organism>
<dbReference type="EMBL" id="UINC01173720">
    <property type="protein sequence ID" value="SVD79464.1"/>
    <property type="molecule type" value="Genomic_DNA"/>
</dbReference>
<reference evidence="1" key="1">
    <citation type="submission" date="2018-05" db="EMBL/GenBank/DDBJ databases">
        <authorList>
            <person name="Lanie J.A."/>
            <person name="Ng W.-L."/>
            <person name="Kazmierczak K.M."/>
            <person name="Andrzejewski T.M."/>
            <person name="Davidsen T.M."/>
            <person name="Wayne K.J."/>
            <person name="Tettelin H."/>
            <person name="Glass J.I."/>
            <person name="Rusch D."/>
            <person name="Podicherti R."/>
            <person name="Tsui H.-C.T."/>
            <person name="Winkler M.E."/>
        </authorList>
    </citation>
    <scope>NUCLEOTIDE SEQUENCE</scope>
</reference>
<gene>
    <name evidence="1" type="ORF">METZ01_LOCUS432318</name>
</gene>
<evidence type="ECO:0000313" key="1">
    <source>
        <dbReference type="EMBL" id="SVD79464.1"/>
    </source>
</evidence>
<dbReference type="AlphaFoldDB" id="A0A382Y8B2"/>
<sequence>MVFDRGRHSIIVTLSPSAAPTLAGLWALIFDEPRAYRSYLVSYFIL</sequence>
<feature type="non-terminal residue" evidence="1">
    <location>
        <position position="46"/>
    </location>
</feature>
<protein>
    <submittedName>
        <fullName evidence="1">Uncharacterized protein</fullName>
    </submittedName>
</protein>
<accession>A0A382Y8B2</accession>